<proteinExistence type="predicted"/>
<protein>
    <submittedName>
        <fullName evidence="2">Uncharacterized protein</fullName>
    </submittedName>
</protein>
<keyword evidence="3" id="KW-1185">Reference proteome</keyword>
<dbReference type="AlphaFoldDB" id="A0A5N4CYF3"/>
<organism evidence="2 3">
    <name type="scientific">Camelus dromedarius</name>
    <name type="common">Dromedary</name>
    <name type="synonym">Arabian camel</name>
    <dbReference type="NCBI Taxonomy" id="9838"/>
    <lineage>
        <taxon>Eukaryota</taxon>
        <taxon>Metazoa</taxon>
        <taxon>Chordata</taxon>
        <taxon>Craniata</taxon>
        <taxon>Vertebrata</taxon>
        <taxon>Euteleostomi</taxon>
        <taxon>Mammalia</taxon>
        <taxon>Eutheria</taxon>
        <taxon>Laurasiatheria</taxon>
        <taxon>Artiodactyla</taxon>
        <taxon>Tylopoda</taxon>
        <taxon>Camelidae</taxon>
        <taxon>Camelus</taxon>
    </lineage>
</organism>
<evidence type="ECO:0000313" key="2">
    <source>
        <dbReference type="EMBL" id="KAB1263858.1"/>
    </source>
</evidence>
<reference evidence="2 3" key="1">
    <citation type="journal article" date="2019" name="Mol. Ecol. Resour.">
        <title>Improving Illumina assemblies with Hi-C and long reads: an example with the North African dromedary.</title>
        <authorList>
            <person name="Elbers J.P."/>
            <person name="Rogers M.F."/>
            <person name="Perelman P.L."/>
            <person name="Proskuryakova A.A."/>
            <person name="Serdyukova N.A."/>
            <person name="Johnson W.E."/>
            <person name="Horin P."/>
            <person name="Corander J."/>
            <person name="Murphy D."/>
            <person name="Burger P.A."/>
        </authorList>
    </citation>
    <scope>NUCLEOTIDE SEQUENCE [LARGE SCALE GENOMIC DNA]</scope>
    <source>
        <strain evidence="2">Drom800</strain>
        <tissue evidence="2">Blood</tissue>
    </source>
</reference>
<feature type="compositionally biased region" description="Basic and acidic residues" evidence="1">
    <location>
        <begin position="10"/>
        <end position="35"/>
    </location>
</feature>
<evidence type="ECO:0000256" key="1">
    <source>
        <dbReference type="SAM" id="MobiDB-lite"/>
    </source>
</evidence>
<comment type="caution">
    <text evidence="2">The sequence shown here is derived from an EMBL/GenBank/DDBJ whole genome shotgun (WGS) entry which is preliminary data.</text>
</comment>
<dbReference type="EMBL" id="JWIN03000017">
    <property type="protein sequence ID" value="KAB1263858.1"/>
    <property type="molecule type" value="Genomic_DNA"/>
</dbReference>
<sequence length="35" mass="3813">MALEWGCDGETGRDRKDAETGTDKGGSERHLLPSH</sequence>
<evidence type="ECO:0000313" key="3">
    <source>
        <dbReference type="Proteomes" id="UP000299084"/>
    </source>
</evidence>
<name>A0A5N4CYF3_CAMDR</name>
<accession>A0A5N4CYF3</accession>
<dbReference type="Proteomes" id="UP000299084">
    <property type="component" value="Unassembled WGS sequence"/>
</dbReference>
<feature type="region of interest" description="Disordered" evidence="1">
    <location>
        <begin position="1"/>
        <end position="35"/>
    </location>
</feature>
<gene>
    <name evidence="2" type="ORF">Cadr_000020108</name>
</gene>